<dbReference type="SUPFAM" id="SSF53335">
    <property type="entry name" value="S-adenosyl-L-methionine-dependent methyltransferases"/>
    <property type="match status" value="1"/>
</dbReference>
<dbReference type="GO" id="GO:0070475">
    <property type="term" value="P:rRNA base methylation"/>
    <property type="evidence" value="ECO:0007669"/>
    <property type="project" value="UniProtKB-UniRule"/>
</dbReference>
<dbReference type="GO" id="GO:0003723">
    <property type="term" value="F:RNA binding"/>
    <property type="evidence" value="ECO:0007669"/>
    <property type="project" value="UniProtKB-UniRule"/>
</dbReference>
<sequence>MNYAHEFHAGNFADVLKHIFLVRVLSYLRRKEAGFRFIDSHAGAGLYDLGGARAEKTGEWRGGVLRLMQSGVAGPARELIQPYLDGVAPYLAADPPLYPGSPLIGAALLRPQDRLIACELHPDAFQRLAENLHGYRHAKAIEIDGYSGLRAYIPPAERRGLVLIDPPFEDAGEFARLGEALPAAVRKWPTGIYMLWRPVKDRAAVAGFTRSLAQGLAAAGAKAALRLELQIRPQERDGALTRTDLLIVNPPFTIADEARLIMSELARSLGEAGSDCGVEILFEAG</sequence>
<dbReference type="AlphaFoldDB" id="A0A2J7TCW8"/>
<dbReference type="RefSeq" id="WP_102845093.1">
    <property type="nucleotide sequence ID" value="NZ_PDZR01000028.1"/>
</dbReference>
<dbReference type="PANTHER" id="PTHR37426:SF1">
    <property type="entry name" value="RIBOSOMAL RNA LARGE SUBUNIT METHYLTRANSFERASE J"/>
    <property type="match status" value="1"/>
</dbReference>
<keyword evidence="1 2" id="KW-0489">Methyltransferase</keyword>
<comment type="subunit">
    <text evidence="1">Monomer.</text>
</comment>
<reference evidence="2 3" key="1">
    <citation type="submission" date="2017-10" db="EMBL/GenBank/DDBJ databases">
        <title>Genome announcement of Methylocella silvestris TVC from permafrost.</title>
        <authorList>
            <person name="Wang J."/>
            <person name="Geng K."/>
            <person name="Ul-Haque F."/>
            <person name="Crombie A.T."/>
            <person name="Street L.E."/>
            <person name="Wookey P.A."/>
            <person name="Murrell J.C."/>
            <person name="Pratscher J."/>
        </authorList>
    </citation>
    <scope>NUCLEOTIDE SEQUENCE [LARGE SCALE GENOMIC DNA]</scope>
    <source>
        <strain evidence="2 3">TVC</strain>
    </source>
</reference>
<dbReference type="GO" id="GO:0005829">
    <property type="term" value="C:cytosol"/>
    <property type="evidence" value="ECO:0007669"/>
    <property type="project" value="TreeGrafter"/>
</dbReference>
<dbReference type="HAMAP" id="MF_00934">
    <property type="entry name" value="23SrRNA_methyltr_J"/>
    <property type="match status" value="1"/>
</dbReference>
<dbReference type="Gene3D" id="3.40.50.150">
    <property type="entry name" value="Vaccinia Virus protein VP39"/>
    <property type="match status" value="1"/>
</dbReference>
<evidence type="ECO:0000313" key="2">
    <source>
        <dbReference type="EMBL" id="PNG24608.1"/>
    </source>
</evidence>
<dbReference type="PANTHER" id="PTHR37426">
    <property type="entry name" value="RIBOSOMAL RNA LARGE SUBUNIT METHYLTRANSFERASE J"/>
    <property type="match status" value="1"/>
</dbReference>
<accession>A0A2J7TCW8</accession>
<name>A0A2J7TCW8_METSI</name>
<keyword evidence="1" id="KW-0949">S-adenosyl-L-methionine</keyword>
<dbReference type="InterPro" id="IPR029063">
    <property type="entry name" value="SAM-dependent_MTases_sf"/>
</dbReference>
<feature type="binding site" evidence="1">
    <location>
        <position position="119"/>
    </location>
    <ligand>
        <name>S-adenosyl-L-methionine</name>
        <dbReference type="ChEBI" id="CHEBI:59789"/>
    </ligand>
</feature>
<dbReference type="Proteomes" id="UP000236286">
    <property type="component" value="Unassembled WGS sequence"/>
</dbReference>
<dbReference type="Pfam" id="PF04378">
    <property type="entry name" value="RsmJ"/>
    <property type="match status" value="1"/>
</dbReference>
<evidence type="ECO:0000256" key="1">
    <source>
        <dbReference type="HAMAP-Rule" id="MF_00934"/>
    </source>
</evidence>
<dbReference type="OrthoDB" id="9791274at2"/>
<comment type="caution">
    <text evidence="2">The sequence shown here is derived from an EMBL/GenBank/DDBJ whole genome shotgun (WGS) entry which is preliminary data.</text>
</comment>
<feature type="active site" description="Proton acceptor" evidence="1">
    <location>
        <position position="165"/>
    </location>
</feature>
<organism evidence="2 3">
    <name type="scientific">Methylocella silvestris</name>
    <dbReference type="NCBI Taxonomy" id="199596"/>
    <lineage>
        <taxon>Bacteria</taxon>
        <taxon>Pseudomonadati</taxon>
        <taxon>Pseudomonadota</taxon>
        <taxon>Alphaproteobacteria</taxon>
        <taxon>Hyphomicrobiales</taxon>
        <taxon>Beijerinckiaceae</taxon>
        <taxon>Methylocella</taxon>
    </lineage>
</organism>
<feature type="binding site" evidence="1">
    <location>
        <position position="18"/>
    </location>
    <ligand>
        <name>S-adenosyl-L-methionine</name>
        <dbReference type="ChEBI" id="CHEBI:59789"/>
    </ligand>
</feature>
<feature type="binding site" evidence="1">
    <location>
        <position position="165"/>
    </location>
    <ligand>
        <name>S-adenosyl-L-methionine</name>
        <dbReference type="ChEBI" id="CHEBI:59789"/>
    </ligand>
</feature>
<comment type="catalytic activity">
    <reaction evidence="1">
        <text>adenosine(2030) in 23S rRNA + S-adenosyl-L-methionine = N(6)-methyladenosine(2030) in 23S rRNA + S-adenosyl-L-homocysteine + H(+)</text>
        <dbReference type="Rhea" id="RHEA:43736"/>
        <dbReference type="Rhea" id="RHEA-COMP:10668"/>
        <dbReference type="Rhea" id="RHEA-COMP:10669"/>
        <dbReference type="ChEBI" id="CHEBI:15378"/>
        <dbReference type="ChEBI" id="CHEBI:57856"/>
        <dbReference type="ChEBI" id="CHEBI:59789"/>
        <dbReference type="ChEBI" id="CHEBI:74411"/>
        <dbReference type="ChEBI" id="CHEBI:74449"/>
        <dbReference type="EC" id="2.1.1.266"/>
    </reaction>
</comment>
<comment type="similarity">
    <text evidence="1">Belongs to the RlmJ family.</text>
</comment>
<protein>
    <recommendedName>
        <fullName evidence="1">Ribosomal RNA large subunit methyltransferase J</fullName>
        <ecNumber evidence="1">2.1.1.266</ecNumber>
    </recommendedName>
    <alternativeName>
        <fullName evidence="1">23S rRNA (adenine(2030)-N6)-methyltransferase</fullName>
    </alternativeName>
    <alternativeName>
        <fullName evidence="1">23S rRNA m6A2030 methyltransferase</fullName>
    </alternativeName>
</protein>
<comment type="function">
    <text evidence="1">Specifically methylates the adenine in position 2030 of 23S rRNA.</text>
</comment>
<dbReference type="InterPro" id="IPR007473">
    <property type="entry name" value="RlmJ"/>
</dbReference>
<keyword evidence="1" id="KW-0698">rRNA processing</keyword>
<feature type="binding site" evidence="1">
    <location>
        <position position="41"/>
    </location>
    <ligand>
        <name>S-adenosyl-L-methionine</name>
        <dbReference type="ChEBI" id="CHEBI:59789"/>
    </ligand>
</feature>
<keyword evidence="1" id="KW-0694">RNA-binding</keyword>
<dbReference type="GO" id="GO:0036307">
    <property type="term" value="F:23S rRNA (adenine(2030)-N(6))-methyltransferase activity"/>
    <property type="evidence" value="ECO:0007669"/>
    <property type="project" value="UniProtKB-UniRule"/>
</dbReference>
<evidence type="ECO:0000313" key="3">
    <source>
        <dbReference type="Proteomes" id="UP000236286"/>
    </source>
</evidence>
<feature type="binding site" evidence="1">
    <location>
        <begin position="144"/>
        <end position="145"/>
    </location>
    <ligand>
        <name>S-adenosyl-L-methionine</name>
        <dbReference type="ChEBI" id="CHEBI:59789"/>
    </ligand>
</feature>
<dbReference type="EC" id="2.1.1.266" evidence="1"/>
<keyword evidence="1 2" id="KW-0808">Transferase</keyword>
<dbReference type="EMBL" id="PDZR01000028">
    <property type="protein sequence ID" value="PNG24608.1"/>
    <property type="molecule type" value="Genomic_DNA"/>
</dbReference>
<feature type="binding site" evidence="1">
    <location>
        <position position="101"/>
    </location>
    <ligand>
        <name>S-adenosyl-L-methionine</name>
        <dbReference type="ChEBI" id="CHEBI:59789"/>
    </ligand>
</feature>
<gene>
    <name evidence="1" type="primary">rlmJ</name>
    <name evidence="2" type="ORF">CR492_17900</name>
</gene>
<feature type="site" description="Interaction with substrate rRNA" evidence="1">
    <location>
        <position position="3"/>
    </location>
</feature>
<proteinExistence type="inferred from homology"/>